<dbReference type="PROSITE" id="PS50891">
    <property type="entry name" value="LOB"/>
    <property type="match status" value="1"/>
</dbReference>
<proteinExistence type="inferred from homology"/>
<dbReference type="GO" id="GO:0001216">
    <property type="term" value="F:DNA-binding transcription activator activity"/>
    <property type="evidence" value="ECO:0000318"/>
    <property type="project" value="GO_Central"/>
</dbReference>
<keyword evidence="8" id="KW-1185">Reference proteome</keyword>
<name>A0A2R6VYH7_MARPO</name>
<evidence type="ECO:0000259" key="6">
    <source>
        <dbReference type="PROSITE" id="PS50891"/>
    </source>
</evidence>
<comment type="similarity">
    <text evidence="2">Belongs to the LOB domain-containing protein family.</text>
</comment>
<keyword evidence="3" id="KW-0217">Developmental protein</keyword>
<dbReference type="Pfam" id="PF03195">
    <property type="entry name" value="LOB"/>
    <property type="match status" value="1"/>
</dbReference>
<dbReference type="Gramene" id="Mp6g09280.1">
    <property type="protein sequence ID" value="Mp6g09280.1.cds1"/>
    <property type="gene ID" value="Mp6g09280"/>
</dbReference>
<dbReference type="Proteomes" id="UP000244005">
    <property type="component" value="Unassembled WGS sequence"/>
</dbReference>
<feature type="domain" description="LOB" evidence="6">
    <location>
        <begin position="7"/>
        <end position="108"/>
    </location>
</feature>
<organism evidence="7 8">
    <name type="scientific">Marchantia polymorpha</name>
    <name type="common">Common liverwort</name>
    <name type="synonym">Marchantia aquatica</name>
    <dbReference type="NCBI Taxonomy" id="3197"/>
    <lineage>
        <taxon>Eukaryota</taxon>
        <taxon>Viridiplantae</taxon>
        <taxon>Streptophyta</taxon>
        <taxon>Embryophyta</taxon>
        <taxon>Marchantiophyta</taxon>
        <taxon>Marchantiopsida</taxon>
        <taxon>Marchantiidae</taxon>
        <taxon>Marchantiales</taxon>
        <taxon>Marchantiaceae</taxon>
        <taxon>Marchantia</taxon>
    </lineage>
</organism>
<dbReference type="GO" id="GO:0005634">
    <property type="term" value="C:nucleus"/>
    <property type="evidence" value="ECO:0000318"/>
    <property type="project" value="GO_Central"/>
</dbReference>
<keyword evidence="4" id="KW-0539">Nucleus</keyword>
<evidence type="ECO:0000313" key="8">
    <source>
        <dbReference type="Proteomes" id="UP000244005"/>
    </source>
</evidence>
<evidence type="ECO:0000256" key="4">
    <source>
        <dbReference type="ARBA" id="ARBA00023242"/>
    </source>
</evidence>
<evidence type="ECO:0000256" key="5">
    <source>
        <dbReference type="SAM" id="MobiDB-lite"/>
    </source>
</evidence>
<accession>A0A2R6VYH7</accession>
<protein>
    <recommendedName>
        <fullName evidence="6">LOB domain-containing protein</fullName>
    </recommendedName>
</protein>
<feature type="compositionally biased region" description="Basic and acidic residues" evidence="5">
    <location>
        <begin position="96"/>
        <end position="114"/>
    </location>
</feature>
<evidence type="ECO:0000313" key="7">
    <source>
        <dbReference type="EMBL" id="PTQ26647.1"/>
    </source>
</evidence>
<dbReference type="AlphaFoldDB" id="A0A2R6VYH7"/>
<comment type="subcellular location">
    <subcellularLocation>
        <location evidence="1">Nucleus</location>
    </subcellularLocation>
</comment>
<evidence type="ECO:0000256" key="2">
    <source>
        <dbReference type="ARBA" id="ARBA00005474"/>
    </source>
</evidence>
<dbReference type="InterPro" id="IPR004883">
    <property type="entry name" value="LOB"/>
</dbReference>
<dbReference type="EMBL" id="KZ773290">
    <property type="protein sequence ID" value="PTQ26647.1"/>
    <property type="molecule type" value="Genomic_DNA"/>
</dbReference>
<reference evidence="8" key="1">
    <citation type="journal article" date="2017" name="Cell">
        <title>Insights into land plant evolution garnered from the Marchantia polymorpha genome.</title>
        <authorList>
            <person name="Bowman J.L."/>
            <person name="Kohchi T."/>
            <person name="Yamato K.T."/>
            <person name="Jenkins J."/>
            <person name="Shu S."/>
            <person name="Ishizaki K."/>
            <person name="Yamaoka S."/>
            <person name="Nishihama R."/>
            <person name="Nakamura Y."/>
            <person name="Berger F."/>
            <person name="Adam C."/>
            <person name="Aki S.S."/>
            <person name="Althoff F."/>
            <person name="Araki T."/>
            <person name="Arteaga-Vazquez M.A."/>
            <person name="Balasubrmanian S."/>
            <person name="Barry K."/>
            <person name="Bauer D."/>
            <person name="Boehm C.R."/>
            <person name="Briginshaw L."/>
            <person name="Caballero-Perez J."/>
            <person name="Catarino B."/>
            <person name="Chen F."/>
            <person name="Chiyoda S."/>
            <person name="Chovatia M."/>
            <person name="Davies K.M."/>
            <person name="Delmans M."/>
            <person name="Demura T."/>
            <person name="Dierschke T."/>
            <person name="Dolan L."/>
            <person name="Dorantes-Acosta A.E."/>
            <person name="Eklund D.M."/>
            <person name="Florent S.N."/>
            <person name="Flores-Sandoval E."/>
            <person name="Fujiyama A."/>
            <person name="Fukuzawa H."/>
            <person name="Galik B."/>
            <person name="Grimanelli D."/>
            <person name="Grimwood J."/>
            <person name="Grossniklaus U."/>
            <person name="Hamada T."/>
            <person name="Haseloff J."/>
            <person name="Hetherington A.J."/>
            <person name="Higo A."/>
            <person name="Hirakawa Y."/>
            <person name="Hundley H.N."/>
            <person name="Ikeda Y."/>
            <person name="Inoue K."/>
            <person name="Inoue S.I."/>
            <person name="Ishida S."/>
            <person name="Jia Q."/>
            <person name="Kakita M."/>
            <person name="Kanazawa T."/>
            <person name="Kawai Y."/>
            <person name="Kawashima T."/>
            <person name="Kennedy M."/>
            <person name="Kinose K."/>
            <person name="Kinoshita T."/>
            <person name="Kohara Y."/>
            <person name="Koide E."/>
            <person name="Komatsu K."/>
            <person name="Kopischke S."/>
            <person name="Kubo M."/>
            <person name="Kyozuka J."/>
            <person name="Lagercrantz U."/>
            <person name="Lin S.S."/>
            <person name="Lindquist E."/>
            <person name="Lipzen A.M."/>
            <person name="Lu C.W."/>
            <person name="De Luna E."/>
            <person name="Martienssen R.A."/>
            <person name="Minamino N."/>
            <person name="Mizutani M."/>
            <person name="Mizutani M."/>
            <person name="Mochizuki N."/>
            <person name="Monte I."/>
            <person name="Mosher R."/>
            <person name="Nagasaki H."/>
            <person name="Nakagami H."/>
            <person name="Naramoto S."/>
            <person name="Nishitani K."/>
            <person name="Ohtani M."/>
            <person name="Okamoto T."/>
            <person name="Okumura M."/>
            <person name="Phillips J."/>
            <person name="Pollak B."/>
            <person name="Reinders A."/>
            <person name="Rovekamp M."/>
            <person name="Sano R."/>
            <person name="Sawa S."/>
            <person name="Schmid M.W."/>
            <person name="Shirakawa M."/>
            <person name="Solano R."/>
            <person name="Spunde A."/>
            <person name="Suetsugu N."/>
            <person name="Sugano S."/>
            <person name="Sugiyama A."/>
            <person name="Sun R."/>
            <person name="Suzuki Y."/>
            <person name="Takenaka M."/>
            <person name="Takezawa D."/>
            <person name="Tomogane H."/>
            <person name="Tsuzuki M."/>
            <person name="Ueda T."/>
            <person name="Umeda M."/>
            <person name="Ward J.M."/>
            <person name="Watanabe Y."/>
            <person name="Yazaki K."/>
            <person name="Yokoyama R."/>
            <person name="Yoshitake Y."/>
            <person name="Yotsui I."/>
            <person name="Zachgo S."/>
            <person name="Schmutz J."/>
        </authorList>
    </citation>
    <scope>NUCLEOTIDE SEQUENCE [LARGE SCALE GENOMIC DNA]</scope>
    <source>
        <strain evidence="8">Tak-1</strain>
    </source>
</reference>
<dbReference type="GO" id="GO:0006355">
    <property type="term" value="P:regulation of DNA-templated transcription"/>
    <property type="evidence" value="ECO:0000318"/>
    <property type="project" value="GO_Central"/>
</dbReference>
<sequence>MREILQAGARYPTPRPCKCMAKCIFAPYFPADQPLRFLYVHKMYGASNVTKLLHALPESSRADAVASLVYEAEARVKYSIRVTDVIAPSGAQEKSYGTRETSKLFRGEEARETDSGPSGPPIPHQ</sequence>
<evidence type="ECO:0000256" key="3">
    <source>
        <dbReference type="ARBA" id="ARBA00022473"/>
    </source>
</evidence>
<evidence type="ECO:0000256" key="1">
    <source>
        <dbReference type="ARBA" id="ARBA00004123"/>
    </source>
</evidence>
<dbReference type="PANTHER" id="PTHR31301">
    <property type="entry name" value="LOB DOMAIN-CONTAINING PROTEIN 4-RELATED"/>
    <property type="match status" value="1"/>
</dbReference>
<gene>
    <name evidence="7" type="ORF">MARPO_0721s0001</name>
</gene>
<dbReference type="PANTHER" id="PTHR31301:SF83">
    <property type="entry name" value="PROTEIN ASYMMETRIC LEAVES 2"/>
    <property type="match status" value="1"/>
</dbReference>
<feature type="region of interest" description="Disordered" evidence="5">
    <location>
        <begin position="91"/>
        <end position="125"/>
    </location>
</feature>